<proteinExistence type="predicted"/>
<dbReference type="EMBL" id="VTFX01000001">
    <property type="protein sequence ID" value="KAD4059547.1"/>
    <property type="molecule type" value="Genomic_DNA"/>
</dbReference>
<sequence>MVEKESFVTRFMRATGKVRLIFGPAQQGSLDHPMTEENQALLKAQQAQEKAMWETVTRPDGSSYIVSRKPE</sequence>
<evidence type="ECO:0000313" key="2">
    <source>
        <dbReference type="Proteomes" id="UP000326852"/>
    </source>
</evidence>
<evidence type="ECO:0000313" key="1">
    <source>
        <dbReference type="EMBL" id="KAD4059547.1"/>
    </source>
</evidence>
<protein>
    <submittedName>
        <fullName evidence="1">Uncharacterized protein</fullName>
    </submittedName>
</protein>
<gene>
    <name evidence="1" type="ORF">GD627_00035</name>
</gene>
<dbReference type="Proteomes" id="UP000326852">
    <property type="component" value="Unassembled WGS sequence"/>
</dbReference>
<reference evidence="1 2" key="1">
    <citation type="submission" date="2019-08" db="EMBL/GenBank/DDBJ databases">
        <title>Arthrobacter sp. nov., isolated from plateau pika and Tibetan wild ass.</title>
        <authorList>
            <person name="Ge Y."/>
        </authorList>
    </citation>
    <scope>NUCLEOTIDE SEQUENCE [LARGE SCALE GENOMIC DNA]</scope>
    <source>
        <strain evidence="1 2">785</strain>
    </source>
</reference>
<dbReference type="AlphaFoldDB" id="A0A5N6MRI4"/>
<accession>A0A5N6MRI4</accession>
<keyword evidence="2" id="KW-1185">Reference proteome</keyword>
<comment type="caution">
    <text evidence="1">The sequence shown here is derived from an EMBL/GenBank/DDBJ whole genome shotgun (WGS) entry which is preliminary data.</text>
</comment>
<name>A0A5N6MRI4_9MICC</name>
<organism evidence="1 2">
    <name type="scientific">Arthrobacter yangruifuii</name>
    <dbReference type="NCBI Taxonomy" id="2606616"/>
    <lineage>
        <taxon>Bacteria</taxon>
        <taxon>Bacillati</taxon>
        <taxon>Actinomycetota</taxon>
        <taxon>Actinomycetes</taxon>
        <taxon>Micrococcales</taxon>
        <taxon>Micrococcaceae</taxon>
        <taxon>Arthrobacter</taxon>
    </lineage>
</organism>
<dbReference type="RefSeq" id="WP_152270856.1">
    <property type="nucleotide sequence ID" value="NZ_VTFX01000001.1"/>
</dbReference>